<dbReference type="InterPro" id="IPR037185">
    <property type="entry name" value="EmrE-like"/>
</dbReference>
<feature type="region of interest" description="Disordered" evidence="16">
    <location>
        <begin position="452"/>
        <end position="479"/>
    </location>
</feature>
<dbReference type="Gene3D" id="1.10.3730.20">
    <property type="match status" value="1"/>
</dbReference>
<dbReference type="PROSITE" id="PS00976">
    <property type="entry name" value="NMT_2"/>
    <property type="match status" value="1"/>
</dbReference>
<comment type="similarity">
    <text evidence="3">Belongs to the NIPA (TC 2.A.7) family.</text>
</comment>
<evidence type="ECO:0000256" key="13">
    <source>
        <dbReference type="ARBA" id="ARBA00025284"/>
    </source>
</evidence>
<dbReference type="PROSITE" id="PS00975">
    <property type="entry name" value="NMT_1"/>
    <property type="match status" value="1"/>
</dbReference>
<dbReference type="EnsemblPlants" id="OMERI05G07460.4">
    <property type="protein sequence ID" value="OMERI05G07460.4"/>
    <property type="gene ID" value="OMERI05G07460"/>
</dbReference>
<dbReference type="FunFam" id="3.40.630.170:FF:000002">
    <property type="entry name" value="Glycylpeptide N-tetradecanoyltransferase"/>
    <property type="match status" value="1"/>
</dbReference>
<dbReference type="InterPro" id="IPR022676">
    <property type="entry name" value="NMT_N"/>
</dbReference>
<dbReference type="EC" id="2.3.1.97" evidence="6 14"/>
<evidence type="ECO:0000256" key="15">
    <source>
        <dbReference type="RuleBase" id="RU004178"/>
    </source>
</evidence>
<feature type="compositionally biased region" description="Low complexity" evidence="16">
    <location>
        <begin position="512"/>
        <end position="521"/>
    </location>
</feature>
<dbReference type="GO" id="GO:0004379">
    <property type="term" value="F:glycylpeptide N-tetradecanoyltransferase activity"/>
    <property type="evidence" value="ECO:0007669"/>
    <property type="project" value="UniProtKB-EC"/>
</dbReference>
<evidence type="ECO:0000256" key="17">
    <source>
        <dbReference type="SAM" id="Phobius"/>
    </source>
</evidence>
<evidence type="ECO:0000256" key="4">
    <source>
        <dbReference type="ARBA" id="ARBA00009469"/>
    </source>
</evidence>
<keyword evidence="8 17" id="KW-0812">Transmembrane</keyword>
<feature type="domain" description="Glycylpeptide N-tetradecanoyltransferase N-terminal" evidence="18">
    <location>
        <begin position="75"/>
        <end position="233"/>
    </location>
</feature>
<dbReference type="GO" id="GO:0016020">
    <property type="term" value="C:membrane"/>
    <property type="evidence" value="ECO:0007669"/>
    <property type="project" value="UniProtKB-SubCell"/>
</dbReference>
<organism evidence="20">
    <name type="scientific">Oryza meridionalis</name>
    <dbReference type="NCBI Taxonomy" id="40149"/>
    <lineage>
        <taxon>Eukaryota</taxon>
        <taxon>Viridiplantae</taxon>
        <taxon>Streptophyta</taxon>
        <taxon>Embryophyta</taxon>
        <taxon>Tracheophyta</taxon>
        <taxon>Spermatophyta</taxon>
        <taxon>Magnoliopsida</taxon>
        <taxon>Liliopsida</taxon>
        <taxon>Poales</taxon>
        <taxon>Poaceae</taxon>
        <taxon>BOP clade</taxon>
        <taxon>Oryzoideae</taxon>
        <taxon>Oryzeae</taxon>
        <taxon>Oryzinae</taxon>
        <taxon>Oryza</taxon>
    </lineage>
</organism>
<evidence type="ECO:0000256" key="5">
    <source>
        <dbReference type="ARBA" id="ARBA00011738"/>
    </source>
</evidence>
<comment type="function">
    <text evidence="13">Acts as a Mg(2+) transporter. Can also transport other divalent cations such as Fe(2+), Sr(2+), Ba(2+), Mn(2+) and Co(2+) but to a much less extent than Mg(2+).</text>
</comment>
<dbReference type="Proteomes" id="UP000008021">
    <property type="component" value="Chromosome 5"/>
</dbReference>
<dbReference type="HOGENOM" id="CLU_320901_0_0_1"/>
<evidence type="ECO:0000256" key="2">
    <source>
        <dbReference type="ARBA" id="ARBA00004412"/>
    </source>
</evidence>
<dbReference type="InterPro" id="IPR008521">
    <property type="entry name" value="Mg_trans_NIPA"/>
</dbReference>
<dbReference type="Gramene" id="OMERI05G07460.4">
    <property type="protein sequence ID" value="OMERI05G07460.4"/>
    <property type="gene ID" value="OMERI05G07460"/>
</dbReference>
<dbReference type="PANTHER" id="PTHR11377">
    <property type="entry name" value="N-MYRISTOYL TRANSFERASE"/>
    <property type="match status" value="1"/>
</dbReference>
<comment type="similarity">
    <text evidence="4 15">Belongs to the NMT family.</text>
</comment>
<feature type="transmembrane region" description="Helical" evidence="17">
    <location>
        <begin position="794"/>
        <end position="815"/>
    </location>
</feature>
<evidence type="ECO:0000256" key="14">
    <source>
        <dbReference type="RuleBase" id="RU000586"/>
    </source>
</evidence>
<dbReference type="Pfam" id="PF05653">
    <property type="entry name" value="Mg_trans_NIPA"/>
    <property type="match status" value="1"/>
</dbReference>
<sequence length="904" mass="99845">MAAPNNNDAASGASASATTSEPAPEDTSIEALARRVQEHMTLASNPTARRHKFWETQPVGQFRDAADSSLPDGAIEPPTPLSEVRADPYPLPAAFEWYTCDLDDDALLTDLYALLAHNYVEDDENMFRFNYSPAFLRWALRPPSFFRAWHIGVRARESKKLVAFISGVPARIRARDDVVRMAEINFLCVHKKLRSKRLAPVLIREVTRRVHQENIWQAAYTAGVVLPTPITTCRYWHRSLNPKKLIDVGFSRLGPRMTMSRTVRLYKLPEAPLTPGFRQMELRDVAAVTRLLRAYLAKFVVAPDFDEMDVEHWLLPREDVVDSYLVESPETHEVTDFCSFYTLPSSVLNNANYATLKAAYSYYNVSTKTPLQQLMNDALIVAKQKNYDVFNALDVMENESFLKELKFGPGDGQLHYYLYNYRIRNGIKPSELGLAGSTSRCGAPCFLPAHATHQREGTKTTTSTRHGATNTGRGGCRTSEDIAKYHGRAAEKAQATTREANATRPPPHHLHLLSSSSRCPPRLLPKKSSRIKEKGKPPKSHAARLTECCIGSDRDGGGAREMWESVALTLAGAAGNNVGKVLQKKGTHILPPLSFKLKVIRAYALNRLWISGFLMDMCGAVLMLTALSQAPVSVVQPIAGCGLAILCVFSHFYLKESMNGLDWVAITLAGLGTIGVGVGGEEQKVDKIPLFNIPWLVLSIVILFVLLNTWLHIYKRQRREQELTGPEVIEEIIYGLESGILFGISSVISKTGFVMSEMGFPKIVVPAAISCSVGCSAVGFVYQTRGLKHGRAIVVSTCTSVASIVSGVVAGMIALDEHLPTAPTGRFFLLLGWFFIITGVILLVSSTRIIARLPRSVQKFLKSNVERTHSIRRPSSARGKDPIPSTTIHASTLHLLTSPSKEKA</sequence>
<evidence type="ECO:0000256" key="1">
    <source>
        <dbReference type="ARBA" id="ARBA00004141"/>
    </source>
</evidence>
<evidence type="ECO:0000256" key="10">
    <source>
        <dbReference type="ARBA" id="ARBA00022989"/>
    </source>
</evidence>
<feature type="compositionally biased region" description="Polar residues" evidence="16">
    <location>
        <begin position="459"/>
        <end position="471"/>
    </location>
</feature>
<protein>
    <recommendedName>
        <fullName evidence="6 14">Glycylpeptide N-tetradecanoyltransferase</fullName>
        <ecNumber evidence="6 14">2.3.1.97</ecNumber>
    </recommendedName>
</protein>
<feature type="transmembrane region" description="Helical" evidence="17">
    <location>
        <begin position="732"/>
        <end position="751"/>
    </location>
</feature>
<evidence type="ECO:0000256" key="3">
    <source>
        <dbReference type="ARBA" id="ARBA00007001"/>
    </source>
</evidence>
<evidence type="ECO:0000256" key="7">
    <source>
        <dbReference type="ARBA" id="ARBA00022679"/>
    </source>
</evidence>
<feature type="transmembrane region" description="Helical" evidence="17">
    <location>
        <begin position="763"/>
        <end position="782"/>
    </location>
</feature>
<keyword evidence="11 17" id="KW-0472">Membrane</keyword>
<evidence type="ECO:0000256" key="12">
    <source>
        <dbReference type="ARBA" id="ARBA00023315"/>
    </source>
</evidence>
<reference evidence="20" key="1">
    <citation type="submission" date="2015-04" db="UniProtKB">
        <authorList>
            <consortium name="EnsemblPlants"/>
        </authorList>
    </citation>
    <scope>IDENTIFICATION</scope>
</reference>
<feature type="transmembrane region" description="Helical" evidence="17">
    <location>
        <begin position="827"/>
        <end position="851"/>
    </location>
</feature>
<dbReference type="GO" id="GO:0015095">
    <property type="term" value="F:magnesium ion transmembrane transporter activity"/>
    <property type="evidence" value="ECO:0007669"/>
    <property type="project" value="InterPro"/>
</dbReference>
<evidence type="ECO:0000313" key="21">
    <source>
        <dbReference type="Proteomes" id="UP000008021"/>
    </source>
</evidence>
<evidence type="ECO:0000256" key="9">
    <source>
        <dbReference type="ARBA" id="ARBA00022753"/>
    </source>
</evidence>
<dbReference type="InterPro" id="IPR016181">
    <property type="entry name" value="Acyl_CoA_acyltransferase"/>
</dbReference>
<dbReference type="PANTHER" id="PTHR11377:SF5">
    <property type="entry name" value="GLYCYLPEPTIDE N-TETRADECANOYLTRANSFERASE"/>
    <property type="match status" value="1"/>
</dbReference>
<keyword evidence="10 17" id="KW-1133">Transmembrane helix</keyword>
<dbReference type="InterPro" id="IPR022678">
    <property type="entry name" value="NMT_CS"/>
</dbReference>
<dbReference type="InterPro" id="IPR000903">
    <property type="entry name" value="NMT"/>
</dbReference>
<feature type="transmembrane region" description="Helical" evidence="17">
    <location>
        <begin position="692"/>
        <end position="711"/>
    </location>
</feature>
<comment type="subunit">
    <text evidence="5">Homodimer.</text>
</comment>
<evidence type="ECO:0000259" key="18">
    <source>
        <dbReference type="Pfam" id="PF01233"/>
    </source>
</evidence>
<accession>A0A0E0DNR3</accession>
<dbReference type="STRING" id="40149.A0A0E0DNR3"/>
<evidence type="ECO:0000259" key="19">
    <source>
        <dbReference type="Pfam" id="PF02799"/>
    </source>
</evidence>
<comment type="catalytic activity">
    <reaction evidence="14">
        <text>N-terminal glycyl-[protein] + tetradecanoyl-CoA = N-tetradecanoylglycyl-[protein] + CoA + H(+)</text>
        <dbReference type="Rhea" id="RHEA:15521"/>
        <dbReference type="Rhea" id="RHEA-COMP:12666"/>
        <dbReference type="Rhea" id="RHEA-COMP:12667"/>
        <dbReference type="ChEBI" id="CHEBI:15378"/>
        <dbReference type="ChEBI" id="CHEBI:57287"/>
        <dbReference type="ChEBI" id="CHEBI:57385"/>
        <dbReference type="ChEBI" id="CHEBI:64723"/>
        <dbReference type="ChEBI" id="CHEBI:133050"/>
        <dbReference type="EC" id="2.3.1.97"/>
    </reaction>
</comment>
<evidence type="ECO:0000313" key="20">
    <source>
        <dbReference type="EnsemblPlants" id="OMERI05G07460.4"/>
    </source>
</evidence>
<feature type="domain" description="Glycylpeptide N-tetradecanoyltransferase C-terminal" evidence="19">
    <location>
        <begin position="247"/>
        <end position="431"/>
    </location>
</feature>
<keyword evidence="21" id="KW-1185">Reference proteome</keyword>
<dbReference type="SUPFAM" id="SSF55729">
    <property type="entry name" value="Acyl-CoA N-acyltransferases (Nat)"/>
    <property type="match status" value="2"/>
</dbReference>
<evidence type="ECO:0000256" key="11">
    <source>
        <dbReference type="ARBA" id="ARBA00023136"/>
    </source>
</evidence>
<dbReference type="SUPFAM" id="SSF103481">
    <property type="entry name" value="Multidrug resistance efflux transporter EmrE"/>
    <property type="match status" value="1"/>
</dbReference>
<dbReference type="Gene3D" id="3.40.630.170">
    <property type="match status" value="1"/>
</dbReference>
<feature type="region of interest" description="Disordered" evidence="16">
    <location>
        <begin position="491"/>
        <end position="542"/>
    </location>
</feature>
<keyword evidence="7 14" id="KW-0808">Transferase</keyword>
<name>A0A0E0DNR3_9ORYZ</name>
<proteinExistence type="inferred from homology"/>
<dbReference type="FunFam" id="1.10.3730.20:FF:000006">
    <property type="entry name" value="Probable magnesium transporter"/>
    <property type="match status" value="1"/>
</dbReference>
<dbReference type="eggNOG" id="KOG2779">
    <property type="taxonomic scope" value="Eukaryota"/>
</dbReference>
<comment type="function">
    <text evidence="14">Adds a myristoyl group to the N-terminal glycine residue of certain cellular proteins.</text>
</comment>
<keyword evidence="12 14" id="KW-0012">Acyltransferase</keyword>
<evidence type="ECO:0000256" key="16">
    <source>
        <dbReference type="SAM" id="MobiDB-lite"/>
    </source>
</evidence>
<keyword evidence="9" id="KW-0967">Endosome</keyword>
<dbReference type="GO" id="GO:0005769">
    <property type="term" value="C:early endosome"/>
    <property type="evidence" value="ECO:0007669"/>
    <property type="project" value="UniProtKB-SubCell"/>
</dbReference>
<feature type="transmembrane region" description="Helical" evidence="17">
    <location>
        <begin position="661"/>
        <end position="680"/>
    </location>
</feature>
<feature type="region of interest" description="Disordered" evidence="16">
    <location>
        <begin position="1"/>
        <end position="33"/>
    </location>
</feature>
<dbReference type="AlphaFoldDB" id="A0A0E0DNR3"/>
<dbReference type="InterPro" id="IPR022677">
    <property type="entry name" value="NMT_C"/>
</dbReference>
<evidence type="ECO:0000256" key="8">
    <source>
        <dbReference type="ARBA" id="ARBA00022692"/>
    </source>
</evidence>
<dbReference type="Pfam" id="PF01233">
    <property type="entry name" value="NMT"/>
    <property type="match status" value="1"/>
</dbReference>
<feature type="transmembrane region" description="Helical" evidence="17">
    <location>
        <begin position="634"/>
        <end position="654"/>
    </location>
</feature>
<dbReference type="Pfam" id="PF02799">
    <property type="entry name" value="NMT_C"/>
    <property type="match status" value="1"/>
</dbReference>
<feature type="compositionally biased region" description="Low complexity" evidence="16">
    <location>
        <begin position="1"/>
        <end position="22"/>
    </location>
</feature>
<evidence type="ECO:0000256" key="6">
    <source>
        <dbReference type="ARBA" id="ARBA00012923"/>
    </source>
</evidence>
<reference evidence="20" key="2">
    <citation type="submission" date="2018-05" db="EMBL/GenBank/DDBJ databases">
        <title>OmerRS3 (Oryza meridionalis Reference Sequence Version 3).</title>
        <authorList>
            <person name="Zhang J."/>
            <person name="Kudrna D."/>
            <person name="Lee S."/>
            <person name="Talag J."/>
            <person name="Welchert J."/>
            <person name="Wing R.A."/>
        </authorList>
    </citation>
    <scope>NUCLEOTIDE SEQUENCE [LARGE SCALE GENOMIC DNA]</scope>
    <source>
        <strain evidence="20">cv. OR44</strain>
    </source>
</reference>
<comment type="subcellular location">
    <subcellularLocation>
        <location evidence="2">Early endosome</location>
    </subcellularLocation>
    <subcellularLocation>
        <location evidence="1">Membrane</location>
        <topology evidence="1">Multi-pass membrane protein</topology>
    </subcellularLocation>
</comment>